<reference evidence="1" key="1">
    <citation type="submission" date="2024-07" db="EMBL/GenBank/DDBJ databases">
        <authorList>
            <person name="Yu S.T."/>
        </authorList>
    </citation>
    <scope>NUCLEOTIDE SEQUENCE</scope>
    <source>
        <strain evidence="1">R21</strain>
    </source>
</reference>
<evidence type="ECO:0000313" key="1">
    <source>
        <dbReference type="EMBL" id="XDQ28280.1"/>
    </source>
</evidence>
<proteinExistence type="predicted"/>
<accession>A0AB39PF37</accession>
<organism evidence="1">
    <name type="scientific">Streptomyces sp. R21</name>
    <dbReference type="NCBI Taxonomy" id="3238627"/>
    <lineage>
        <taxon>Bacteria</taxon>
        <taxon>Bacillati</taxon>
        <taxon>Actinomycetota</taxon>
        <taxon>Actinomycetes</taxon>
        <taxon>Kitasatosporales</taxon>
        <taxon>Streptomycetaceae</taxon>
        <taxon>Streptomyces</taxon>
    </lineage>
</organism>
<dbReference type="RefSeq" id="WP_369236157.1">
    <property type="nucleotide sequence ID" value="NZ_CP163435.1"/>
</dbReference>
<protein>
    <submittedName>
        <fullName evidence="1">Levansucrase</fullName>
    </submittedName>
</protein>
<sequence>MYGQVPGHGQQEPSASQAYLATVQSRLTADGCETRWEDWAGVPVLVGRRADFRMSWMATRLHLFTVAAAVPEITVPAIEGFTEQVMKYAKDNKGGLPVGVQNGIGAFPLLVSDRVDPAAVHWAEAQQRIKFACMTRPVVVDSAQQYVGMYRGKPALGRVYASYFIQKGSQYFYGQ</sequence>
<gene>
    <name evidence="1" type="ORF">AB5J56_27885</name>
</gene>
<dbReference type="EMBL" id="CP163435">
    <property type="protein sequence ID" value="XDQ28280.1"/>
    <property type="molecule type" value="Genomic_DNA"/>
</dbReference>
<name>A0AB39PF37_9ACTN</name>
<dbReference type="AlphaFoldDB" id="A0AB39PF37"/>